<dbReference type="Gramene" id="EOX97791">
    <property type="protein sequence ID" value="EOX97791"/>
    <property type="gene ID" value="TCM_006723"/>
</dbReference>
<protein>
    <submittedName>
        <fullName evidence="1">Uncharacterized protein</fullName>
    </submittedName>
</protein>
<sequence length="92" mass="10196">MSARMWNGNHSSGEQETAEARVIYAPMGFQEEAVMNKLRIHRCNSMNVLCCSMTSVASGQKVSRVIGGVADLKLTCEDTISKGREKRTREIC</sequence>
<evidence type="ECO:0000313" key="1">
    <source>
        <dbReference type="EMBL" id="EOX97791.1"/>
    </source>
</evidence>
<evidence type="ECO:0000313" key="2">
    <source>
        <dbReference type="Proteomes" id="UP000026915"/>
    </source>
</evidence>
<dbReference type="EMBL" id="CM001880">
    <property type="protein sequence ID" value="EOX97791.1"/>
    <property type="molecule type" value="Genomic_DNA"/>
</dbReference>
<reference evidence="1 2" key="1">
    <citation type="journal article" date="2013" name="Genome Biol.">
        <title>The genome sequence of the most widely cultivated cacao type and its use to identify candidate genes regulating pod color.</title>
        <authorList>
            <person name="Motamayor J.C."/>
            <person name="Mockaitis K."/>
            <person name="Schmutz J."/>
            <person name="Haiminen N."/>
            <person name="Iii D.L."/>
            <person name="Cornejo O."/>
            <person name="Findley S.D."/>
            <person name="Zheng P."/>
            <person name="Utro F."/>
            <person name="Royaert S."/>
            <person name="Saski C."/>
            <person name="Jenkins J."/>
            <person name="Podicheti R."/>
            <person name="Zhao M."/>
            <person name="Scheffler B.E."/>
            <person name="Stack J.C."/>
            <person name="Feltus F.A."/>
            <person name="Mustiga G.M."/>
            <person name="Amores F."/>
            <person name="Phillips W."/>
            <person name="Marelli J.P."/>
            <person name="May G.D."/>
            <person name="Shapiro H."/>
            <person name="Ma J."/>
            <person name="Bustamante C.D."/>
            <person name="Schnell R.J."/>
            <person name="Main D."/>
            <person name="Gilbert D."/>
            <person name="Parida L."/>
            <person name="Kuhn D.N."/>
        </authorList>
    </citation>
    <scope>NUCLEOTIDE SEQUENCE [LARGE SCALE GENOMIC DNA]</scope>
    <source>
        <strain evidence="2">cv. Matina 1-6</strain>
    </source>
</reference>
<keyword evidence="2" id="KW-1185">Reference proteome</keyword>
<accession>A0A061E0E5</accession>
<dbReference type="Proteomes" id="UP000026915">
    <property type="component" value="Chromosome 2"/>
</dbReference>
<dbReference type="AlphaFoldDB" id="A0A061E0E5"/>
<proteinExistence type="predicted"/>
<name>A0A061E0E5_THECC</name>
<dbReference type="InParanoid" id="A0A061E0E5"/>
<dbReference type="HOGENOM" id="CLU_2417606_0_0_1"/>
<gene>
    <name evidence="1" type="ORF">TCM_006723</name>
</gene>
<organism evidence="1 2">
    <name type="scientific">Theobroma cacao</name>
    <name type="common">Cacao</name>
    <name type="synonym">Cocoa</name>
    <dbReference type="NCBI Taxonomy" id="3641"/>
    <lineage>
        <taxon>Eukaryota</taxon>
        <taxon>Viridiplantae</taxon>
        <taxon>Streptophyta</taxon>
        <taxon>Embryophyta</taxon>
        <taxon>Tracheophyta</taxon>
        <taxon>Spermatophyta</taxon>
        <taxon>Magnoliopsida</taxon>
        <taxon>eudicotyledons</taxon>
        <taxon>Gunneridae</taxon>
        <taxon>Pentapetalae</taxon>
        <taxon>rosids</taxon>
        <taxon>malvids</taxon>
        <taxon>Malvales</taxon>
        <taxon>Malvaceae</taxon>
        <taxon>Byttnerioideae</taxon>
        <taxon>Theobroma</taxon>
    </lineage>
</organism>